<organism evidence="4 5">
    <name type="scientific">Cherax quadricarinatus</name>
    <name type="common">Australian red claw crayfish</name>
    <dbReference type="NCBI Taxonomy" id="27406"/>
    <lineage>
        <taxon>Eukaryota</taxon>
        <taxon>Metazoa</taxon>
        <taxon>Ecdysozoa</taxon>
        <taxon>Arthropoda</taxon>
        <taxon>Crustacea</taxon>
        <taxon>Multicrustacea</taxon>
        <taxon>Malacostraca</taxon>
        <taxon>Eumalacostraca</taxon>
        <taxon>Eucarida</taxon>
        <taxon>Decapoda</taxon>
        <taxon>Pleocyemata</taxon>
        <taxon>Astacidea</taxon>
        <taxon>Parastacoidea</taxon>
        <taxon>Parastacidae</taxon>
        <taxon>Cherax</taxon>
    </lineage>
</organism>
<evidence type="ECO:0000256" key="2">
    <source>
        <dbReference type="ARBA" id="ARBA00022980"/>
    </source>
</evidence>
<dbReference type="GO" id="GO:0003735">
    <property type="term" value="F:structural constituent of ribosome"/>
    <property type="evidence" value="ECO:0007669"/>
    <property type="project" value="TreeGrafter"/>
</dbReference>
<dbReference type="PANTHER" id="PTHR46685:SF1">
    <property type="entry name" value="SMALL RIBOSOMAL SUBUNIT PROTEIN US15M"/>
    <property type="match status" value="1"/>
</dbReference>
<keyword evidence="2" id="KW-0689">Ribosomal protein</keyword>
<evidence type="ECO:0000313" key="4">
    <source>
        <dbReference type="EMBL" id="KAK8746793.1"/>
    </source>
</evidence>
<accession>A0AAW0Y430</accession>
<dbReference type="InterPro" id="IPR052137">
    <property type="entry name" value="uS15_ribosomal"/>
</dbReference>
<gene>
    <name evidence="4" type="ORF">OTU49_017186</name>
</gene>
<dbReference type="GO" id="GO:0003723">
    <property type="term" value="F:RNA binding"/>
    <property type="evidence" value="ECO:0007669"/>
    <property type="project" value="TreeGrafter"/>
</dbReference>
<dbReference type="Proteomes" id="UP001445076">
    <property type="component" value="Unassembled WGS sequence"/>
</dbReference>
<reference evidence="4 5" key="1">
    <citation type="journal article" date="2024" name="BMC Genomics">
        <title>Genome assembly of redclaw crayfish (Cherax quadricarinatus) provides insights into its immune adaptation and hypoxia tolerance.</title>
        <authorList>
            <person name="Liu Z."/>
            <person name="Zheng J."/>
            <person name="Li H."/>
            <person name="Fang K."/>
            <person name="Wang S."/>
            <person name="He J."/>
            <person name="Zhou D."/>
            <person name="Weng S."/>
            <person name="Chi M."/>
            <person name="Gu Z."/>
            <person name="He J."/>
            <person name="Li F."/>
            <person name="Wang M."/>
        </authorList>
    </citation>
    <scope>NUCLEOTIDE SEQUENCE [LARGE SCALE GENOMIC DNA]</scope>
    <source>
        <strain evidence="4">ZL_2023a</strain>
    </source>
</reference>
<comment type="similarity">
    <text evidence="1">Belongs to the universal ribosomal protein uS15 family.</text>
</comment>
<proteinExistence type="inferred from homology"/>
<dbReference type="GO" id="GO:0005763">
    <property type="term" value="C:mitochondrial small ribosomal subunit"/>
    <property type="evidence" value="ECO:0007669"/>
    <property type="project" value="TreeGrafter"/>
</dbReference>
<name>A0AAW0Y430_CHEQU</name>
<feature type="non-terminal residue" evidence="4">
    <location>
        <position position="1"/>
    </location>
</feature>
<comment type="caution">
    <text evidence="4">The sequence shown here is derived from an EMBL/GenBank/DDBJ whole genome shotgun (WGS) entry which is preliminary data.</text>
</comment>
<dbReference type="EMBL" id="JARKIK010000017">
    <property type="protein sequence ID" value="KAK8746793.1"/>
    <property type="molecule type" value="Genomic_DNA"/>
</dbReference>
<evidence type="ECO:0000256" key="3">
    <source>
        <dbReference type="ARBA" id="ARBA00023274"/>
    </source>
</evidence>
<protein>
    <submittedName>
        <fullName evidence="4">Uncharacterized protein</fullName>
    </submittedName>
</protein>
<dbReference type="GO" id="GO:0032543">
    <property type="term" value="P:mitochondrial translation"/>
    <property type="evidence" value="ECO:0007669"/>
    <property type="project" value="TreeGrafter"/>
</dbReference>
<evidence type="ECO:0000256" key="1">
    <source>
        <dbReference type="ARBA" id="ARBA00008434"/>
    </source>
</evidence>
<feature type="non-terminal residue" evidence="4">
    <location>
        <position position="152"/>
    </location>
</feature>
<dbReference type="AlphaFoldDB" id="A0AAW0Y430"/>
<dbReference type="PANTHER" id="PTHR46685">
    <property type="entry name" value="28S RIBOSOMAL PROTEIN S15, MITOCHONDRIAL"/>
    <property type="match status" value="1"/>
</dbReference>
<keyword evidence="3" id="KW-0687">Ribonucleoprotein</keyword>
<evidence type="ECO:0000313" key="5">
    <source>
        <dbReference type="Proteomes" id="UP001445076"/>
    </source>
</evidence>
<keyword evidence="5" id="KW-1185">Reference proteome</keyword>
<sequence length="152" mass="17224">VVSMAAVVGLLRCIYSAGGRGMRSMAAVVAAPRHPTLLTTTTTSLPGSEQKRTYAMRLELTEHGIVWRRPEYVPSWKPEKSGDLDLHTDPDEGHARLQVLPSKWAMDEVDDITKKLLSLKFSTHDEFMKIARYKTMRKIQRHQYDTGSLEVK</sequence>